<reference evidence="1 2" key="1">
    <citation type="submission" date="2019-03" db="EMBL/GenBank/DDBJ databases">
        <authorList>
            <consortium name="Pathogen Informatics"/>
        </authorList>
    </citation>
    <scope>NUCLEOTIDE SEQUENCE [LARGE SCALE GENOMIC DNA]</scope>
    <source>
        <strain evidence="1 2">NCTC12126</strain>
    </source>
</reference>
<name>A0A484Z8Z9_9ENTR</name>
<dbReference type="EMBL" id="CAADIW010000069">
    <property type="protein sequence ID" value="VFS43953.1"/>
    <property type="molecule type" value="Genomic_DNA"/>
</dbReference>
<gene>
    <name evidence="1" type="ORF">NCTC12126_05222</name>
</gene>
<proteinExistence type="predicted"/>
<evidence type="ECO:0000313" key="2">
    <source>
        <dbReference type="Proteomes" id="UP000351155"/>
    </source>
</evidence>
<dbReference type="Proteomes" id="UP000351155">
    <property type="component" value="Unassembled WGS sequence"/>
</dbReference>
<organism evidence="1 2">
    <name type="scientific">Enterobacter cancerogenus</name>
    <dbReference type="NCBI Taxonomy" id="69218"/>
    <lineage>
        <taxon>Bacteria</taxon>
        <taxon>Pseudomonadati</taxon>
        <taxon>Pseudomonadota</taxon>
        <taxon>Gammaproteobacteria</taxon>
        <taxon>Enterobacterales</taxon>
        <taxon>Enterobacteriaceae</taxon>
        <taxon>Enterobacter</taxon>
        <taxon>Enterobacter cloacae complex</taxon>
    </lineage>
</organism>
<protein>
    <submittedName>
        <fullName evidence="1">Uncharacterized protein</fullName>
    </submittedName>
</protein>
<evidence type="ECO:0000313" key="1">
    <source>
        <dbReference type="EMBL" id="VFS43953.1"/>
    </source>
</evidence>
<sequence>MKPQISFWQLTDGPFFTVLQIGHADHAEMLTQDAGSLQQVIRVRVARIAAPFRSDGGWADDRNRLFVRKLRGAEGREIQRCWLRAELLAHCVEYRTAPQMIWPVENTLCLAHIRQ</sequence>
<accession>A0A484Z8Z9</accession>
<dbReference type="AlphaFoldDB" id="A0A484Z8Z9"/>